<proteinExistence type="predicted"/>
<keyword evidence="2" id="KW-0472">Membrane</keyword>
<organism evidence="3 4">
    <name type="scientific">Toxoplasma gondii GAB2-2007-GAL-DOM2</name>
    <dbReference type="NCBI Taxonomy" id="1130820"/>
    <lineage>
        <taxon>Eukaryota</taxon>
        <taxon>Sar</taxon>
        <taxon>Alveolata</taxon>
        <taxon>Apicomplexa</taxon>
        <taxon>Conoidasida</taxon>
        <taxon>Coccidia</taxon>
        <taxon>Eucoccidiorida</taxon>
        <taxon>Eimeriorina</taxon>
        <taxon>Sarcocystidae</taxon>
        <taxon>Toxoplasma</taxon>
    </lineage>
</organism>
<evidence type="ECO:0000313" key="4">
    <source>
        <dbReference type="Proteomes" id="UP000028837"/>
    </source>
</evidence>
<accession>A0A086JI35</accession>
<feature type="region of interest" description="Disordered" evidence="1">
    <location>
        <begin position="553"/>
        <end position="611"/>
    </location>
</feature>
<keyword evidence="2" id="KW-1133">Transmembrane helix</keyword>
<feature type="compositionally biased region" description="Low complexity" evidence="1">
    <location>
        <begin position="600"/>
        <end position="610"/>
    </location>
</feature>
<evidence type="ECO:0000313" key="3">
    <source>
        <dbReference type="EMBL" id="KFG31803.1"/>
    </source>
</evidence>
<name>A0A086JI35_TOXGO</name>
<evidence type="ECO:0000256" key="2">
    <source>
        <dbReference type="SAM" id="Phobius"/>
    </source>
</evidence>
<feature type="transmembrane region" description="Helical" evidence="2">
    <location>
        <begin position="398"/>
        <end position="419"/>
    </location>
</feature>
<evidence type="ECO:0000256" key="1">
    <source>
        <dbReference type="SAM" id="MobiDB-lite"/>
    </source>
</evidence>
<feature type="transmembrane region" description="Helical" evidence="2">
    <location>
        <begin position="512"/>
        <end position="536"/>
    </location>
</feature>
<dbReference type="EMBL" id="AHZU02001489">
    <property type="protein sequence ID" value="KFG31803.1"/>
    <property type="molecule type" value="Genomic_DNA"/>
</dbReference>
<comment type="caution">
    <text evidence="3">The sequence shown here is derived from an EMBL/GenBank/DDBJ whole genome shotgun (WGS) entry which is preliminary data.</text>
</comment>
<dbReference type="AlphaFoldDB" id="A0A086JI35"/>
<feature type="compositionally biased region" description="Polar residues" evidence="1">
    <location>
        <begin position="357"/>
        <end position="374"/>
    </location>
</feature>
<sequence length="625" mass="65268">MGAAWSFRKFRALVCVTWSTLWWVALLLSSTTSLRFSWHICWTAGLTARATGTLAPTVTEGLAEFDPNFPGRASHKRLARSAVSPRHELLHEQLQGNAYRGAFHEVSAAGKDHTPPLVPEQLTGVGYFSSFLTNSTAARTPDVSTTNSPYVAPWPLGTWLPQPASPAGPLSNLPLPHLPEVPLVPYVNTTAIQSPIATRIANALPFVNALPPPPLAPLPTTVVSNVPQTPASQEPVVTPTFSPSVPLQQSQVFQPKTGVPLATTSTPQSTVVTQPSVNQLLSGGTVATSSATRGVVPQDSAAVSIPPVAPLTAVPISSESQVRATLPTHTDDGTGSIAPESQPEETDDTEEYDVPTSDASTSSDNGSARESVTQLAPAEDSLQSPNSFCFDQCTCVPIILGGTAILLVSGVSVLAETILMSQLFSKGFFSKNFFRGGGWVILLASSIGLLCGGLLGGLVSQCWTSALFAGGGFMSFAVSFVLVGTRGAWIGGFGGSVAGGTIGGLASTTTSAVTIGLIFGLLAGIVIGFAPILSGIEMNARYIRWRTRAHRLGSTRTHTDDHRQNISSSSMTADDPRDSSDKRDGASARGSILSLEGISTRRSSSGSVTGDQVVDASRDNIVIAK</sequence>
<dbReference type="OrthoDB" id="332974at2759"/>
<feature type="region of interest" description="Disordered" evidence="1">
    <location>
        <begin position="319"/>
        <end position="376"/>
    </location>
</feature>
<feature type="transmembrane region" description="Helical" evidence="2">
    <location>
        <begin position="439"/>
        <end position="459"/>
    </location>
</feature>
<dbReference type="VEuPathDB" id="ToxoDB:TGDOM2_292960"/>
<feature type="compositionally biased region" description="Acidic residues" evidence="1">
    <location>
        <begin position="342"/>
        <end position="353"/>
    </location>
</feature>
<dbReference type="Proteomes" id="UP000028837">
    <property type="component" value="Unassembled WGS sequence"/>
</dbReference>
<feature type="compositionally biased region" description="Basic and acidic residues" evidence="1">
    <location>
        <begin position="574"/>
        <end position="586"/>
    </location>
</feature>
<feature type="transmembrane region" description="Helical" evidence="2">
    <location>
        <begin position="465"/>
        <end position="483"/>
    </location>
</feature>
<keyword evidence="2 3" id="KW-0812">Transmembrane</keyword>
<gene>
    <name evidence="3" type="ORF">TGDOM2_292960</name>
</gene>
<reference evidence="3 4" key="1">
    <citation type="submission" date="2014-02" db="EMBL/GenBank/DDBJ databases">
        <authorList>
            <person name="Sibley D."/>
            <person name="Venepally P."/>
            <person name="Karamycheva S."/>
            <person name="Hadjithomas M."/>
            <person name="Khan A."/>
            <person name="Brunk B."/>
            <person name="Roos D."/>
            <person name="Caler E."/>
            <person name="Lorenzi H."/>
        </authorList>
    </citation>
    <scope>NUCLEOTIDE SEQUENCE [LARGE SCALE GENOMIC DNA]</scope>
    <source>
        <strain evidence="3 4">GAB2-2007-GAL-DOM2</strain>
    </source>
</reference>
<protein>
    <submittedName>
        <fullName evidence="3">Putative transmembrane domain protein</fullName>
    </submittedName>
</protein>